<dbReference type="RefSeq" id="XP_051442522.1">
    <property type="nucleotide sequence ID" value="XM_051590817.1"/>
</dbReference>
<dbReference type="InterPro" id="IPR049556">
    <property type="entry name" value="PhiB"/>
</dbReference>
<dbReference type="SUPFAM" id="SSF49777">
    <property type="entry name" value="PEBP-like"/>
    <property type="match status" value="1"/>
</dbReference>
<dbReference type="InterPro" id="IPR036610">
    <property type="entry name" value="PEBP-like_sf"/>
</dbReference>
<name>A0AAD5HCU3_UMBRA</name>
<dbReference type="GeneID" id="75916160"/>
<evidence type="ECO:0000313" key="2">
    <source>
        <dbReference type="Proteomes" id="UP001206595"/>
    </source>
</evidence>
<comment type="caution">
    <text evidence="1">The sequence shown here is derived from an EMBL/GenBank/DDBJ whole genome shotgun (WGS) entry which is preliminary data.</text>
</comment>
<dbReference type="AlphaFoldDB" id="A0AAD5HCU3"/>
<dbReference type="Pfam" id="PF01161">
    <property type="entry name" value="PBP"/>
    <property type="match status" value="1"/>
</dbReference>
<keyword evidence="2" id="KW-1185">Reference proteome</keyword>
<reference evidence="1" key="2">
    <citation type="journal article" date="2022" name="Proc. Natl. Acad. Sci. U.S.A.">
        <title>Diploid-dominant life cycles characterize the early evolution of Fungi.</title>
        <authorList>
            <person name="Amses K.R."/>
            <person name="Simmons D.R."/>
            <person name="Longcore J.E."/>
            <person name="Mondo S.J."/>
            <person name="Seto K."/>
            <person name="Jeronimo G.H."/>
            <person name="Bonds A.E."/>
            <person name="Quandt C.A."/>
            <person name="Davis W.J."/>
            <person name="Chang Y."/>
            <person name="Federici B.A."/>
            <person name="Kuo A."/>
            <person name="LaButti K."/>
            <person name="Pangilinan J."/>
            <person name="Andreopoulos W."/>
            <person name="Tritt A."/>
            <person name="Riley R."/>
            <person name="Hundley H."/>
            <person name="Johnson J."/>
            <person name="Lipzen A."/>
            <person name="Barry K."/>
            <person name="Lang B.F."/>
            <person name="Cuomo C.A."/>
            <person name="Buchler N.E."/>
            <person name="Grigoriev I.V."/>
            <person name="Spatafora J.W."/>
            <person name="Stajich J.E."/>
            <person name="James T.Y."/>
        </authorList>
    </citation>
    <scope>NUCLEOTIDE SEQUENCE</scope>
    <source>
        <strain evidence="1">AG</strain>
    </source>
</reference>
<evidence type="ECO:0008006" key="3">
    <source>
        <dbReference type="Google" id="ProtNLM"/>
    </source>
</evidence>
<dbReference type="InterPro" id="IPR008914">
    <property type="entry name" value="PEBP"/>
</dbReference>
<proteinExistence type="predicted"/>
<protein>
    <recommendedName>
        <fullName evidence="3">PEBP-like protein</fullName>
    </recommendedName>
</protein>
<organism evidence="1 2">
    <name type="scientific">Umbelopsis ramanniana AG</name>
    <dbReference type="NCBI Taxonomy" id="1314678"/>
    <lineage>
        <taxon>Eukaryota</taxon>
        <taxon>Fungi</taxon>
        <taxon>Fungi incertae sedis</taxon>
        <taxon>Mucoromycota</taxon>
        <taxon>Mucoromycotina</taxon>
        <taxon>Umbelopsidomycetes</taxon>
        <taxon>Umbelopsidales</taxon>
        <taxon>Umbelopsidaceae</taxon>
        <taxon>Umbelopsis</taxon>
    </lineage>
</organism>
<gene>
    <name evidence="1" type="ORF">K450DRAFT_252064</name>
</gene>
<dbReference type="PANTHER" id="PTHR30289">
    <property type="entry name" value="UNCHARACTERIZED PROTEIN YBCL-RELATED"/>
    <property type="match status" value="1"/>
</dbReference>
<dbReference type="Proteomes" id="UP001206595">
    <property type="component" value="Unassembled WGS sequence"/>
</dbReference>
<dbReference type="EMBL" id="MU620940">
    <property type="protein sequence ID" value="KAI8577518.1"/>
    <property type="molecule type" value="Genomic_DNA"/>
</dbReference>
<reference evidence="1" key="1">
    <citation type="submission" date="2021-06" db="EMBL/GenBank/DDBJ databases">
        <authorList>
            <consortium name="DOE Joint Genome Institute"/>
            <person name="Mondo S.J."/>
            <person name="Amses K.R."/>
            <person name="Simmons D.R."/>
            <person name="Longcore J.E."/>
            <person name="Seto K."/>
            <person name="Alves G.H."/>
            <person name="Bonds A.E."/>
            <person name="Quandt C.A."/>
            <person name="Davis W.J."/>
            <person name="Chang Y."/>
            <person name="Letcher P.M."/>
            <person name="Powell M.J."/>
            <person name="Kuo A."/>
            <person name="Labutti K."/>
            <person name="Pangilinan J."/>
            <person name="Andreopoulos W."/>
            <person name="Tritt A."/>
            <person name="Riley R."/>
            <person name="Hundley H."/>
            <person name="Johnson J."/>
            <person name="Lipzen A."/>
            <person name="Barry K."/>
            <person name="Berbee M.L."/>
            <person name="Buchler N.E."/>
            <person name="Grigoriev I.V."/>
            <person name="Spatafora J.W."/>
            <person name="Stajich J.E."/>
            <person name="James T.Y."/>
        </authorList>
    </citation>
    <scope>NUCLEOTIDE SEQUENCE</scope>
    <source>
        <strain evidence="1">AG</strain>
    </source>
</reference>
<sequence length="205" mass="23163">MYPFTIYIELALTYLLSSRRSDVNKLLTRNSAFADIPPTIQITSADLGESGSRMLKRHTQDGESDFPELSWNAVDGAAEYILICEDADVPLSEPIVHGLYYGIPASVTSLKPSDFQKSEKGSYMLNGGFKYGKNRRQHVYDGPKPLVNHGEHRYFYQLVALKKPLPDVGPYPDKESVTEKLHQEASILAWGEWVGNYERKLEDFS</sequence>
<dbReference type="Gene3D" id="3.90.280.10">
    <property type="entry name" value="PEBP-like"/>
    <property type="match status" value="1"/>
</dbReference>
<accession>A0AAD5HCU3</accession>
<dbReference type="CDD" id="cd00457">
    <property type="entry name" value="PEBP"/>
    <property type="match status" value="1"/>
</dbReference>
<dbReference type="PANTHER" id="PTHR30289:SF1">
    <property type="entry name" value="PEBP (PHOSPHATIDYLETHANOLAMINE-BINDING PROTEIN) FAMILY PROTEIN"/>
    <property type="match status" value="1"/>
</dbReference>
<evidence type="ECO:0000313" key="1">
    <source>
        <dbReference type="EMBL" id="KAI8577518.1"/>
    </source>
</evidence>